<feature type="transmembrane region" description="Helical" evidence="1">
    <location>
        <begin position="21"/>
        <end position="45"/>
    </location>
</feature>
<keyword evidence="1" id="KW-0472">Membrane</keyword>
<sequence length="85" mass="9636">MKPIYQLRWHISVQQRKYLEFICVRAILTIYVIAGNKIFIVISVLTCQQTSPLDDYAGLFALCQGLKALLDRLGTSLVHTGPTRL</sequence>
<evidence type="ECO:0000313" key="3">
    <source>
        <dbReference type="Proteomes" id="UP000325433"/>
    </source>
</evidence>
<accession>A0A5N6VNX6</accession>
<gene>
    <name evidence="2" type="ORF">BDV41DRAFT_545593</name>
</gene>
<organism evidence="2 3">
    <name type="scientific">Aspergillus transmontanensis</name>
    <dbReference type="NCBI Taxonomy" id="1034304"/>
    <lineage>
        <taxon>Eukaryota</taxon>
        <taxon>Fungi</taxon>
        <taxon>Dikarya</taxon>
        <taxon>Ascomycota</taxon>
        <taxon>Pezizomycotina</taxon>
        <taxon>Eurotiomycetes</taxon>
        <taxon>Eurotiomycetidae</taxon>
        <taxon>Eurotiales</taxon>
        <taxon>Aspergillaceae</taxon>
        <taxon>Aspergillus</taxon>
        <taxon>Aspergillus subgen. Circumdati</taxon>
    </lineage>
</organism>
<evidence type="ECO:0000256" key="1">
    <source>
        <dbReference type="SAM" id="Phobius"/>
    </source>
</evidence>
<dbReference type="AlphaFoldDB" id="A0A5N6VNX6"/>
<keyword evidence="1" id="KW-1133">Transmembrane helix</keyword>
<reference evidence="3" key="1">
    <citation type="submission" date="2019-04" db="EMBL/GenBank/DDBJ databases">
        <title>Friends and foes A comparative genomics studyof 23 Aspergillus species from section Flavi.</title>
        <authorList>
            <consortium name="DOE Joint Genome Institute"/>
            <person name="Kjaerbolling I."/>
            <person name="Vesth T."/>
            <person name="Frisvad J.C."/>
            <person name="Nybo J.L."/>
            <person name="Theobald S."/>
            <person name="Kildgaard S."/>
            <person name="Isbrandt T."/>
            <person name="Kuo A."/>
            <person name="Sato A."/>
            <person name="Lyhne E.K."/>
            <person name="Kogle M.E."/>
            <person name="Wiebenga A."/>
            <person name="Kun R.S."/>
            <person name="Lubbers R.J."/>
            <person name="Makela M.R."/>
            <person name="Barry K."/>
            <person name="Chovatia M."/>
            <person name="Clum A."/>
            <person name="Daum C."/>
            <person name="Haridas S."/>
            <person name="He G."/>
            <person name="LaButti K."/>
            <person name="Lipzen A."/>
            <person name="Mondo S."/>
            <person name="Riley R."/>
            <person name="Salamov A."/>
            <person name="Simmons B.A."/>
            <person name="Magnuson J.K."/>
            <person name="Henrissat B."/>
            <person name="Mortensen U.H."/>
            <person name="Larsen T.O."/>
            <person name="Devries R.P."/>
            <person name="Grigoriev I.V."/>
            <person name="Machida M."/>
            <person name="Baker S.E."/>
            <person name="Andersen M.R."/>
        </authorList>
    </citation>
    <scope>NUCLEOTIDE SEQUENCE [LARGE SCALE GENOMIC DNA]</scope>
    <source>
        <strain evidence="3">CBS 130015</strain>
    </source>
</reference>
<keyword evidence="1" id="KW-0812">Transmembrane</keyword>
<protein>
    <submittedName>
        <fullName evidence="2">Uncharacterized protein</fullName>
    </submittedName>
</protein>
<keyword evidence="3" id="KW-1185">Reference proteome</keyword>
<dbReference type="EMBL" id="ML738355">
    <property type="protein sequence ID" value="KAE8310284.1"/>
    <property type="molecule type" value="Genomic_DNA"/>
</dbReference>
<name>A0A5N6VNX6_9EURO</name>
<proteinExistence type="predicted"/>
<evidence type="ECO:0000313" key="2">
    <source>
        <dbReference type="EMBL" id="KAE8310284.1"/>
    </source>
</evidence>
<dbReference type="Proteomes" id="UP000325433">
    <property type="component" value="Unassembled WGS sequence"/>
</dbReference>